<protein>
    <submittedName>
        <fullName evidence="2">Zn-binding Pro-Ala-Ala-Arg (PAAR) domain-containing protein, incolved in TypeVI secretion</fullName>
    </submittedName>
</protein>
<dbReference type="CDD" id="cd14742">
    <property type="entry name" value="PAAR_RHS"/>
    <property type="match status" value="1"/>
</dbReference>
<sequence length="366" mass="39737">MLTHGEQLAADAVQRITARINNFPRSQVRLVGAREVVEPAARVGDKIKHKSLLGAIAGAVVGGIVASAPYILVGFLGPFGAAARISMMLYDISQSLNTNTSQISEPSWAEQATEATSRFIDSCLSGEDGYITQGSGSIFINGKPAAFASLENAISCNDHSLKIIASGSETVSMHNQPAARKGDQTSCGAKIITASPNVFIGSGTATVADIAEDFSPREKVLIAGIEMFSPPSVRSIRKGLGKIRLGILDIQDTVNVVSQKEKYHRNLSERRKALLRDAKNPKTDLDNKARQYIQDNNGKKVPKGYEVSHEEPLYTADTIDKKKKLDIADNMLTQRKDKHRMRHKICGEQYHIFGPANKPKINKSGE</sequence>
<evidence type="ECO:0000256" key="1">
    <source>
        <dbReference type="SAM" id="Phobius"/>
    </source>
</evidence>
<keyword evidence="1" id="KW-1133">Transmembrane helix</keyword>
<gene>
    <name evidence="2" type="ORF">SAMN05660772_02781</name>
</gene>
<feature type="transmembrane region" description="Helical" evidence="1">
    <location>
        <begin position="52"/>
        <end position="77"/>
    </location>
</feature>
<keyword evidence="3" id="KW-1185">Reference proteome</keyword>
<keyword evidence="1" id="KW-0812">Transmembrane</keyword>
<evidence type="ECO:0000313" key="3">
    <source>
        <dbReference type="Proteomes" id="UP000192408"/>
    </source>
</evidence>
<dbReference type="AlphaFoldDB" id="A0A1W1V3T4"/>
<dbReference type="Gene3D" id="2.60.200.60">
    <property type="match status" value="1"/>
</dbReference>
<reference evidence="3" key="1">
    <citation type="submission" date="2017-04" db="EMBL/GenBank/DDBJ databases">
        <authorList>
            <person name="Varghese N."/>
            <person name="Submissions S."/>
        </authorList>
    </citation>
    <scope>NUCLEOTIDE SEQUENCE [LARGE SCALE GENOMIC DNA]</scope>
    <source>
        <strain evidence="3">DSM 23072</strain>
    </source>
</reference>
<dbReference type="Pfam" id="PF05488">
    <property type="entry name" value="PAAR_motif"/>
    <property type="match status" value="1"/>
</dbReference>
<dbReference type="EMBL" id="FWWV01000041">
    <property type="protein sequence ID" value="SMB87955.1"/>
    <property type="molecule type" value="Genomic_DNA"/>
</dbReference>
<dbReference type="InterPro" id="IPR008727">
    <property type="entry name" value="PAAR_motif"/>
</dbReference>
<keyword evidence="1" id="KW-0472">Membrane</keyword>
<organism evidence="2 3">
    <name type="scientific">Pasteurella testudinis DSM 23072</name>
    <dbReference type="NCBI Taxonomy" id="1122938"/>
    <lineage>
        <taxon>Bacteria</taxon>
        <taxon>Pseudomonadati</taxon>
        <taxon>Pseudomonadota</taxon>
        <taxon>Gammaproteobacteria</taxon>
        <taxon>Pasteurellales</taxon>
        <taxon>Pasteurellaceae</taxon>
        <taxon>Pasteurella</taxon>
    </lineage>
</organism>
<evidence type="ECO:0000313" key="2">
    <source>
        <dbReference type="EMBL" id="SMB87955.1"/>
    </source>
</evidence>
<accession>A0A1W1V3T4</accession>
<dbReference type="Proteomes" id="UP000192408">
    <property type="component" value="Unassembled WGS sequence"/>
</dbReference>
<proteinExistence type="predicted"/>
<name>A0A1W1V3T4_9PAST</name>
<dbReference type="STRING" id="1122938.SAMN05660772_02781"/>
<dbReference type="RefSeq" id="WP_084257670.1">
    <property type="nucleotide sequence ID" value="NZ_FWWV01000041.1"/>
</dbReference>